<organism evidence="1 2">
    <name type="scientific">Streptomyces roseirectus</name>
    <dbReference type="NCBI Taxonomy" id="2768066"/>
    <lineage>
        <taxon>Bacteria</taxon>
        <taxon>Bacillati</taxon>
        <taxon>Actinomycetota</taxon>
        <taxon>Actinomycetes</taxon>
        <taxon>Kitasatosporales</taxon>
        <taxon>Streptomycetaceae</taxon>
        <taxon>Streptomyces</taxon>
    </lineage>
</organism>
<dbReference type="Gene3D" id="3.40.50.2000">
    <property type="entry name" value="Glycogen Phosphorylase B"/>
    <property type="match status" value="1"/>
</dbReference>
<sequence>MSGPLLVLVEPHAHRIGGHHQHALTALASAYDNVLVVAPYGSRSAAVTPTGRFPSLLMAMARAVRRLAEAGKWLFTSRRWPTWLRRLPHQVTLLARCLAEAACVRTAHSAADGAVVVVLSASEALHSAVGLLGGPHLRFVHEVVTTEGILVRTVGALTASGGRRVLLLAPTNAVRDELAACFPRLRIRTRPFALVDPEEQLTDAERQRARNAFGIRDAEPAVCLVGGWWPYKDISVVDAALVRLDCPLHVIVAGDPLDSGILWRWSSLPHVRLHTVGVPESVRSVYAAVDAAVVARRPGVGKESGLVVDAVRFGVPLLLSDHDPALTDRLSGQGWTRTFPVGDGGRLAALLSDLARTPLPRPAPDTARHLGVPSAAGQAAFLLRIASSLKGTS</sequence>
<proteinExistence type="predicted"/>
<keyword evidence="2" id="KW-1185">Reference proteome</keyword>
<evidence type="ECO:0000313" key="2">
    <source>
        <dbReference type="Proteomes" id="UP000516052"/>
    </source>
</evidence>
<dbReference type="RefSeq" id="WP_187747521.1">
    <property type="nucleotide sequence ID" value="NZ_CP060828.1"/>
</dbReference>
<dbReference type="KEGG" id="sroi:IAG44_14375"/>
<dbReference type="SUPFAM" id="SSF53756">
    <property type="entry name" value="UDP-Glycosyltransferase/glycogen phosphorylase"/>
    <property type="match status" value="1"/>
</dbReference>
<evidence type="ECO:0008006" key="3">
    <source>
        <dbReference type="Google" id="ProtNLM"/>
    </source>
</evidence>
<protein>
    <recommendedName>
        <fullName evidence="3">Glycosyltransferase</fullName>
    </recommendedName>
</protein>
<name>A0A7H0ICJ4_9ACTN</name>
<evidence type="ECO:0000313" key="1">
    <source>
        <dbReference type="EMBL" id="QNP70510.1"/>
    </source>
</evidence>
<dbReference type="EMBL" id="CP060828">
    <property type="protein sequence ID" value="QNP70510.1"/>
    <property type="molecule type" value="Genomic_DNA"/>
</dbReference>
<reference evidence="1 2" key="1">
    <citation type="submission" date="2020-08" db="EMBL/GenBank/DDBJ databases">
        <title>A novel species.</title>
        <authorList>
            <person name="Gao J."/>
        </authorList>
    </citation>
    <scope>NUCLEOTIDE SEQUENCE [LARGE SCALE GENOMIC DNA]</scope>
    <source>
        <strain evidence="1 2">CRXT-G-22</strain>
    </source>
</reference>
<dbReference type="AlphaFoldDB" id="A0A7H0ICJ4"/>
<accession>A0A7H0ICJ4</accession>
<dbReference type="Proteomes" id="UP000516052">
    <property type="component" value="Chromosome"/>
</dbReference>
<gene>
    <name evidence="1" type="ORF">IAG44_14375</name>
</gene>